<keyword evidence="2" id="KW-0812">Transmembrane</keyword>
<keyword evidence="2" id="KW-1133">Transmembrane helix</keyword>
<feature type="compositionally biased region" description="Basic and acidic residues" evidence="1">
    <location>
        <begin position="591"/>
        <end position="601"/>
    </location>
</feature>
<evidence type="ECO:0000256" key="1">
    <source>
        <dbReference type="SAM" id="MobiDB-lite"/>
    </source>
</evidence>
<keyword evidence="2" id="KW-0472">Membrane</keyword>
<dbReference type="EMBL" id="CAJVRL010000080">
    <property type="protein sequence ID" value="CAG8957592.1"/>
    <property type="molecule type" value="Genomic_DNA"/>
</dbReference>
<proteinExistence type="predicted"/>
<feature type="region of interest" description="Disordered" evidence="1">
    <location>
        <begin position="842"/>
        <end position="869"/>
    </location>
</feature>
<dbReference type="OrthoDB" id="3546898at2759"/>
<protein>
    <submittedName>
        <fullName evidence="3">Uncharacterized protein</fullName>
    </submittedName>
</protein>
<keyword evidence="4" id="KW-1185">Reference proteome</keyword>
<sequence>MVIGFLNSGHDASIVEGYRAQTERIDDLGISGKGKGVEMLIPGGGGALKGLLGQGRGVIARLFNSRDINRLLERAGTPPGSERWAAFEKSFDTSIAFIQPMAKLYEQGVPGAGKKEWDEILETLIYELPGEMRRLCPDCTEKDVEDQVNRTETRVQKLKSLVPPPHNGRLSKREVSKDLWADFEQQIETLGKIMDAYAKSLALLYPSNLAWKLFAKEADALISTNGMQFRNKCAAAKGCTVEDGATMAKRMIDRINKSKRFMPSLEASASLKRENDPIVQIVLDYLDVMEIGPLTATDDWIEPLGQNTDKFAQRLARLRSDDDTRKVFNSTVETLITASENYALVMCPKPCDVKVLEAEVLKVRNRLQQSASFLNSQDVSSLTKRTLPTEVWAGIEQVVDLFGKEMDALAQTLAASGVNESTRKSFNAEVEVWLLRAEEMVSCDRLPATATSKSSNCTEQDLATFHQKLRDRARKSASILDSREVSPPIKRTLPPENWAFADHNIDQFGKVTDKLAQRLATLGFPTRSAFDTTVEEWIREIDVGSREQCREVKGCNEDDLATIRQKLRDRARKSASVLSSRETSQLRRRRLSPEQKAANDRQIEEIRTDIEKQAKLAQKEGTTAKFYEFTSKAAHEYEIHVMSKCIMTEGCTWDDVKEEIQKLNNLYRNFLGLENFHEGNAGEDLFKRAIELLYGSKTGGHLVDIPSAENKIMNHELAEKRSDGILLPFFHSKEIQHLTESSSQLEKRDDDFIMPDLQEIFETNGDMDPDMNQPANKTIVPVDCNGNDPTIKACRKLKESDFTIFAKWGPWCILFSIISVLFLLLILKCCAACYHPRHLIPDETDEPLTPTKATSQPLLGATTRPDDEEAQMTQISPTPMGMDGASDQEGWARKWISSKRGSELKVNKRAPASIPLMEPKRSVRAPRIPSLQLPKAIFQTVRAASGLGTLTEGEMRQKRGKWGSTL</sequence>
<organism evidence="3 4">
    <name type="scientific">Hymenoscyphus fraxineus</name>
    <dbReference type="NCBI Taxonomy" id="746836"/>
    <lineage>
        <taxon>Eukaryota</taxon>
        <taxon>Fungi</taxon>
        <taxon>Dikarya</taxon>
        <taxon>Ascomycota</taxon>
        <taxon>Pezizomycotina</taxon>
        <taxon>Leotiomycetes</taxon>
        <taxon>Helotiales</taxon>
        <taxon>Helotiaceae</taxon>
        <taxon>Hymenoscyphus</taxon>
    </lineage>
</organism>
<feature type="transmembrane region" description="Helical" evidence="2">
    <location>
        <begin position="808"/>
        <end position="827"/>
    </location>
</feature>
<feature type="region of interest" description="Disordered" evidence="1">
    <location>
        <begin position="574"/>
        <end position="601"/>
    </location>
</feature>
<gene>
    <name evidence="3" type="ORF">HYFRA_00010458</name>
</gene>
<dbReference type="Proteomes" id="UP000696280">
    <property type="component" value="Unassembled WGS sequence"/>
</dbReference>
<name>A0A9N9PXF4_9HELO</name>
<comment type="caution">
    <text evidence="3">The sequence shown here is derived from an EMBL/GenBank/DDBJ whole genome shotgun (WGS) entry which is preliminary data.</text>
</comment>
<reference evidence="3" key="1">
    <citation type="submission" date="2021-07" db="EMBL/GenBank/DDBJ databases">
        <authorList>
            <person name="Durling M."/>
        </authorList>
    </citation>
    <scope>NUCLEOTIDE SEQUENCE</scope>
</reference>
<evidence type="ECO:0000256" key="2">
    <source>
        <dbReference type="SAM" id="Phobius"/>
    </source>
</evidence>
<evidence type="ECO:0000313" key="4">
    <source>
        <dbReference type="Proteomes" id="UP000696280"/>
    </source>
</evidence>
<evidence type="ECO:0000313" key="3">
    <source>
        <dbReference type="EMBL" id="CAG8957592.1"/>
    </source>
</evidence>
<dbReference type="AlphaFoldDB" id="A0A9N9PXF4"/>
<accession>A0A9N9PXF4</accession>